<dbReference type="SUPFAM" id="SSF56954">
    <property type="entry name" value="Outer membrane efflux proteins (OEP)"/>
    <property type="match status" value="1"/>
</dbReference>
<keyword evidence="7" id="KW-0732">Signal</keyword>
<comment type="subcellular location">
    <subcellularLocation>
        <location evidence="7">Cell outer membrane</location>
        <topology evidence="7">Lipid-anchor</topology>
    </subcellularLocation>
</comment>
<name>A0A0C4WKG3_9GAMM</name>
<dbReference type="Gene3D" id="1.20.1600.10">
    <property type="entry name" value="Outer membrane efflux proteins (OEP)"/>
    <property type="match status" value="1"/>
</dbReference>
<evidence type="ECO:0000256" key="4">
    <source>
        <dbReference type="ARBA" id="ARBA00023139"/>
    </source>
</evidence>
<dbReference type="NCBIfam" id="TIGR01845">
    <property type="entry name" value="outer_NodT"/>
    <property type="match status" value="1"/>
</dbReference>
<organism evidence="9 10">
    <name type="scientific">Azotobacter chroococcum NCIMB 8003</name>
    <dbReference type="NCBI Taxonomy" id="1328314"/>
    <lineage>
        <taxon>Bacteria</taxon>
        <taxon>Pseudomonadati</taxon>
        <taxon>Pseudomonadota</taxon>
        <taxon>Gammaproteobacteria</taxon>
        <taxon>Pseudomonadales</taxon>
        <taxon>Pseudomonadaceae</taxon>
        <taxon>Azotobacter</taxon>
    </lineage>
</organism>
<dbReference type="HOGENOM" id="CLU_012817_13_1_6"/>
<keyword evidence="2 7" id="KW-1134">Transmembrane beta strand</keyword>
<dbReference type="GO" id="GO:0015562">
    <property type="term" value="F:efflux transmembrane transporter activity"/>
    <property type="evidence" value="ECO:0007669"/>
    <property type="project" value="InterPro"/>
</dbReference>
<evidence type="ECO:0000313" key="10">
    <source>
        <dbReference type="Proteomes" id="UP000068210"/>
    </source>
</evidence>
<evidence type="ECO:0000313" key="9">
    <source>
        <dbReference type="EMBL" id="AJE23283.1"/>
    </source>
</evidence>
<dbReference type="RefSeq" id="WP_039806869.1">
    <property type="nucleotide sequence ID" value="NZ_CP010415.1"/>
</dbReference>
<keyword evidence="4 7" id="KW-0564">Palmitate</keyword>
<dbReference type="PANTHER" id="PTHR30203:SF33">
    <property type="entry name" value="BLR4455 PROTEIN"/>
    <property type="match status" value="1"/>
</dbReference>
<reference evidence="9 10" key="1">
    <citation type="journal article" date="2015" name="PLoS ONE">
        <title>Azotobacter Genomes: The Genome of Azotobacter chroococcum NCIMB 8003 (ATCC 4412).</title>
        <authorList>
            <person name="Robson R.L."/>
            <person name="Jones R."/>
            <person name="Robson R.M."/>
            <person name="Schwartz A."/>
            <person name="Richardson T.H."/>
        </authorList>
    </citation>
    <scope>NUCLEOTIDE SEQUENCE [LARGE SCALE GENOMIC DNA]</scope>
    <source>
        <strain evidence="9 10">NCIMB 8003</strain>
    </source>
</reference>
<evidence type="ECO:0000256" key="1">
    <source>
        <dbReference type="ARBA" id="ARBA00007613"/>
    </source>
</evidence>
<proteinExistence type="inferred from homology"/>
<dbReference type="InterPro" id="IPR010131">
    <property type="entry name" value="MdtP/NodT-like"/>
</dbReference>
<dbReference type="Proteomes" id="UP000068210">
    <property type="component" value="Chromosome"/>
</dbReference>
<keyword evidence="3 7" id="KW-0812">Transmembrane</keyword>
<dbReference type="Gene3D" id="2.20.200.10">
    <property type="entry name" value="Outer membrane efflux proteins (OEP)"/>
    <property type="match status" value="1"/>
</dbReference>
<keyword evidence="5" id="KW-0998">Cell outer membrane</keyword>
<protein>
    <submittedName>
        <fullName evidence="9">NodT family efflux transporter, outer membrane factor (OMF) lipoprotein</fullName>
    </submittedName>
</protein>
<dbReference type="PANTHER" id="PTHR30203">
    <property type="entry name" value="OUTER MEMBRANE CATION EFFLUX PROTEIN"/>
    <property type="match status" value="1"/>
</dbReference>
<keyword evidence="7" id="KW-0472">Membrane</keyword>
<dbReference type="PROSITE" id="PS51257">
    <property type="entry name" value="PROKAR_LIPOPROTEIN"/>
    <property type="match status" value="1"/>
</dbReference>
<sequence>MRRKPLALLGLPLLLSACSGPLPHPDSGLAIPAQWQHPPAAPARMPDADWWQSFGSEELDRLIHQARASSHDLAAALARLRQARATATVEGAPVLPELNGEANANRDQLIGSTDGYSNELGATEEERRIEHFDALLTASYELDLWSANRSRRAAAHKRVEASERDRAAVELTVTADVADTYLQVLALREQTRIARLNLDNAEQVLKLVEVRHAAGASHALELAQQRSLTANQRWQIPRLQQEEREATIALATLLGVAVQELQIRGEFDALRAPGIQAGLPGELLVRRPDIAQAEAELAAAEGDVRVARAALLPTLDLQVGLGSGAERASVLADNPFPFLILEAGLSAPIFNAGRLRAEREQALARQEELLHDYRRAIVNGLADVEKALNALAGTERQLHGQREELEQARQGFALAEIRYRAGADTLLDSLEAQRTLFEAQDQEVQLRLARLQASVGLFKALGGGWQSGTGGGNGRGD</sequence>
<dbReference type="AlphaFoldDB" id="A0A0C4WKG3"/>
<dbReference type="GO" id="GO:0009279">
    <property type="term" value="C:cell outer membrane"/>
    <property type="evidence" value="ECO:0007669"/>
    <property type="project" value="UniProtKB-SubCell"/>
</dbReference>
<gene>
    <name evidence="9" type="ORF">Achr_38970</name>
</gene>
<dbReference type="STRING" id="1328314.Achr_38970"/>
<dbReference type="InterPro" id="IPR003423">
    <property type="entry name" value="OMP_efflux"/>
</dbReference>
<evidence type="ECO:0000256" key="8">
    <source>
        <dbReference type="SAM" id="Coils"/>
    </source>
</evidence>
<keyword evidence="8" id="KW-0175">Coiled coil</keyword>
<accession>A0A0C4WKG3</accession>
<evidence type="ECO:0000256" key="5">
    <source>
        <dbReference type="ARBA" id="ARBA00023237"/>
    </source>
</evidence>
<evidence type="ECO:0000256" key="7">
    <source>
        <dbReference type="RuleBase" id="RU362097"/>
    </source>
</evidence>
<evidence type="ECO:0000256" key="6">
    <source>
        <dbReference type="ARBA" id="ARBA00023288"/>
    </source>
</evidence>
<comment type="similarity">
    <text evidence="1 7">Belongs to the outer membrane factor (OMF) (TC 1.B.17) family.</text>
</comment>
<feature type="coiled-coil region" evidence="8">
    <location>
        <begin position="356"/>
        <end position="411"/>
    </location>
</feature>
<dbReference type="Pfam" id="PF02321">
    <property type="entry name" value="OEP"/>
    <property type="match status" value="2"/>
</dbReference>
<feature type="chain" id="PRO_5001434485" evidence="7">
    <location>
        <begin position="20"/>
        <end position="477"/>
    </location>
</feature>
<evidence type="ECO:0000256" key="2">
    <source>
        <dbReference type="ARBA" id="ARBA00022452"/>
    </source>
</evidence>
<feature type="signal peptide" evidence="7">
    <location>
        <begin position="1"/>
        <end position="19"/>
    </location>
</feature>
<evidence type="ECO:0000256" key="3">
    <source>
        <dbReference type="ARBA" id="ARBA00022692"/>
    </source>
</evidence>
<dbReference type="KEGG" id="acx:Achr_38970"/>
<dbReference type="EMBL" id="CP010415">
    <property type="protein sequence ID" value="AJE23283.1"/>
    <property type="molecule type" value="Genomic_DNA"/>
</dbReference>
<keyword evidence="6 7" id="KW-0449">Lipoprotein</keyword>
<keyword evidence="10" id="KW-1185">Reference proteome</keyword>